<accession>A0A6G7YDL3</accession>
<protein>
    <submittedName>
        <fullName evidence="6">LysR family transcriptional regulator</fullName>
    </submittedName>
</protein>
<dbReference type="AlphaFoldDB" id="A0A6G7YDL3"/>
<dbReference type="Gene3D" id="3.40.190.290">
    <property type="match status" value="1"/>
</dbReference>
<dbReference type="SUPFAM" id="SSF53850">
    <property type="entry name" value="Periplasmic binding protein-like II"/>
    <property type="match status" value="1"/>
</dbReference>
<gene>
    <name evidence="6" type="ORF">G7071_04130</name>
</gene>
<dbReference type="Gene3D" id="1.10.10.10">
    <property type="entry name" value="Winged helix-like DNA-binding domain superfamily/Winged helix DNA-binding domain"/>
    <property type="match status" value="1"/>
</dbReference>
<dbReference type="FunFam" id="1.10.10.10:FF:000001">
    <property type="entry name" value="LysR family transcriptional regulator"/>
    <property type="match status" value="1"/>
</dbReference>
<dbReference type="SUPFAM" id="SSF46785">
    <property type="entry name" value="Winged helix' DNA-binding domain"/>
    <property type="match status" value="1"/>
</dbReference>
<dbReference type="RefSeq" id="WP_166315220.1">
    <property type="nucleotide sequence ID" value="NZ_CP049866.1"/>
</dbReference>
<dbReference type="EMBL" id="CP049866">
    <property type="protein sequence ID" value="QIK74731.1"/>
    <property type="molecule type" value="Genomic_DNA"/>
</dbReference>
<reference evidence="6 7" key="1">
    <citation type="submission" date="2020-03" db="EMBL/GenBank/DDBJ databases">
        <title>Nocardioides sp. nov., isolated from fish.</title>
        <authorList>
            <person name="Hyun D.-W."/>
            <person name="Bae J.-W."/>
        </authorList>
    </citation>
    <scope>NUCLEOTIDE SEQUENCE [LARGE SCALE GENOMIC DNA]</scope>
    <source>
        <strain evidence="6 7">HDW12A</strain>
    </source>
</reference>
<dbReference type="PRINTS" id="PR00039">
    <property type="entry name" value="HTHLYSR"/>
</dbReference>
<dbReference type="InterPro" id="IPR036388">
    <property type="entry name" value="WH-like_DNA-bd_sf"/>
</dbReference>
<evidence type="ECO:0000313" key="7">
    <source>
        <dbReference type="Proteomes" id="UP000502035"/>
    </source>
</evidence>
<dbReference type="InterPro" id="IPR005119">
    <property type="entry name" value="LysR_subst-bd"/>
</dbReference>
<keyword evidence="3" id="KW-0238">DNA-binding</keyword>
<comment type="similarity">
    <text evidence="1">Belongs to the LysR transcriptional regulatory family.</text>
</comment>
<dbReference type="InterPro" id="IPR036390">
    <property type="entry name" value="WH_DNA-bd_sf"/>
</dbReference>
<evidence type="ECO:0000256" key="3">
    <source>
        <dbReference type="ARBA" id="ARBA00023125"/>
    </source>
</evidence>
<dbReference type="GO" id="GO:0000976">
    <property type="term" value="F:transcription cis-regulatory region binding"/>
    <property type="evidence" value="ECO:0007669"/>
    <property type="project" value="TreeGrafter"/>
</dbReference>
<evidence type="ECO:0000259" key="5">
    <source>
        <dbReference type="PROSITE" id="PS50931"/>
    </source>
</evidence>
<evidence type="ECO:0000256" key="4">
    <source>
        <dbReference type="ARBA" id="ARBA00023163"/>
    </source>
</evidence>
<name>A0A6G7YDL3_9ACTN</name>
<sequence length="318" mass="34079">MDEAPQPVSHDKPLDNAFTLQKLEILCAVVAHGGVGRAADELFVSQPVVSAHIRSLEDKLGTRLFEKDGRGIRLTEAGEQVHRWALDVLRSRRELSQTLQHLRGGTAGSVAVAASMSAANSVLTPILIDFRRAFRDVRVSVTNSSVEVALELTQSGRADFCLVGSDAVLDSRAYEAELVGRPSFVLIASVEDTTVPDRVSATDLATLPFITPPAGLAIRRSQEAALAELGVHNRRVELELGSAEAIMQAVVAGLGVALLWRISAAAELASGALREVHIDGTLQPDKLYVVTRAGKRLTPAQRQLKQAIVVRTPGLVDL</sequence>
<dbReference type="KEGG" id="npi:G7071_04130"/>
<dbReference type="GO" id="GO:0003700">
    <property type="term" value="F:DNA-binding transcription factor activity"/>
    <property type="evidence" value="ECO:0007669"/>
    <property type="project" value="InterPro"/>
</dbReference>
<proteinExistence type="inferred from homology"/>
<evidence type="ECO:0000256" key="2">
    <source>
        <dbReference type="ARBA" id="ARBA00023015"/>
    </source>
</evidence>
<dbReference type="PROSITE" id="PS50931">
    <property type="entry name" value="HTH_LYSR"/>
    <property type="match status" value="1"/>
</dbReference>
<dbReference type="PANTHER" id="PTHR30126">
    <property type="entry name" value="HTH-TYPE TRANSCRIPTIONAL REGULATOR"/>
    <property type="match status" value="1"/>
</dbReference>
<dbReference type="Pfam" id="PF00126">
    <property type="entry name" value="HTH_1"/>
    <property type="match status" value="1"/>
</dbReference>
<evidence type="ECO:0000313" key="6">
    <source>
        <dbReference type="EMBL" id="QIK74731.1"/>
    </source>
</evidence>
<dbReference type="Proteomes" id="UP000502035">
    <property type="component" value="Chromosome"/>
</dbReference>
<keyword evidence="4" id="KW-0804">Transcription</keyword>
<organism evidence="6 7">
    <name type="scientific">Nocardioides piscis</name>
    <dbReference type="NCBI Taxonomy" id="2714938"/>
    <lineage>
        <taxon>Bacteria</taxon>
        <taxon>Bacillati</taxon>
        <taxon>Actinomycetota</taxon>
        <taxon>Actinomycetes</taxon>
        <taxon>Propionibacteriales</taxon>
        <taxon>Nocardioidaceae</taxon>
        <taxon>Nocardioides</taxon>
    </lineage>
</organism>
<feature type="domain" description="HTH lysR-type" evidence="5">
    <location>
        <begin position="18"/>
        <end position="75"/>
    </location>
</feature>
<dbReference type="PANTHER" id="PTHR30126:SF39">
    <property type="entry name" value="HTH-TYPE TRANSCRIPTIONAL REGULATOR CYSL"/>
    <property type="match status" value="1"/>
</dbReference>
<evidence type="ECO:0000256" key="1">
    <source>
        <dbReference type="ARBA" id="ARBA00009437"/>
    </source>
</evidence>
<dbReference type="InterPro" id="IPR000847">
    <property type="entry name" value="LysR_HTH_N"/>
</dbReference>
<dbReference type="Pfam" id="PF03466">
    <property type="entry name" value="LysR_substrate"/>
    <property type="match status" value="1"/>
</dbReference>
<keyword evidence="2" id="KW-0805">Transcription regulation</keyword>
<keyword evidence="7" id="KW-1185">Reference proteome</keyword>